<feature type="transmembrane region" description="Helical" evidence="1">
    <location>
        <begin position="61"/>
        <end position="85"/>
    </location>
</feature>
<dbReference type="OrthoDB" id="4949932at2"/>
<protein>
    <submittedName>
        <fullName evidence="2">Uncharacterized protein</fullName>
    </submittedName>
</protein>
<proteinExistence type="predicted"/>
<name>A0A558GVP2_PAENT</name>
<feature type="transmembrane region" description="Helical" evidence="1">
    <location>
        <begin position="35"/>
        <end position="54"/>
    </location>
</feature>
<keyword evidence="1" id="KW-0472">Membrane</keyword>
<keyword evidence="1" id="KW-1133">Transmembrane helix</keyword>
<dbReference type="EMBL" id="VNFK01000012">
    <property type="protein sequence ID" value="TVU60945.1"/>
    <property type="molecule type" value="Genomic_DNA"/>
</dbReference>
<keyword evidence="1" id="KW-0812">Transmembrane</keyword>
<dbReference type="RefSeq" id="WP_144651963.1">
    <property type="nucleotide sequence ID" value="NZ_VNFK01000012.1"/>
</dbReference>
<accession>A0A558GVP2</accession>
<gene>
    <name evidence="2" type="ORF">FQP90_15450</name>
</gene>
<comment type="caution">
    <text evidence="2">The sequence shown here is derived from an EMBL/GenBank/DDBJ whole genome shotgun (WGS) entry which is preliminary data.</text>
</comment>
<organism evidence="2 3">
    <name type="scientific">Paenarthrobacter nitroguajacolicus</name>
    <name type="common">Arthrobacter nitroguajacolicus</name>
    <dbReference type="NCBI Taxonomy" id="211146"/>
    <lineage>
        <taxon>Bacteria</taxon>
        <taxon>Bacillati</taxon>
        <taxon>Actinomycetota</taxon>
        <taxon>Actinomycetes</taxon>
        <taxon>Micrococcales</taxon>
        <taxon>Micrococcaceae</taxon>
        <taxon>Paenarthrobacter</taxon>
    </lineage>
</organism>
<evidence type="ECO:0000313" key="3">
    <source>
        <dbReference type="Proteomes" id="UP000316500"/>
    </source>
</evidence>
<feature type="transmembrane region" description="Helical" evidence="1">
    <location>
        <begin position="116"/>
        <end position="135"/>
    </location>
</feature>
<dbReference type="AlphaFoldDB" id="A0A558GVP2"/>
<dbReference type="Proteomes" id="UP000316500">
    <property type="component" value="Unassembled WGS sequence"/>
</dbReference>
<evidence type="ECO:0000256" key="1">
    <source>
        <dbReference type="SAM" id="Phobius"/>
    </source>
</evidence>
<sequence length="152" mass="15326">MRAAPVQDKWAWVAGPAAVALGLTAHMIAGGSAPAIPVLLAFAALSGLAAQLIARWVHGPLLLLLFAGLAQQLLHFGLDAFGGFFPGSGLLDHLHGGQVLADVPAGTAPSGGSVHLMLYTHMAAAILTLLVAAGVSKLARRASLTATKSNIA</sequence>
<reference evidence="2 3" key="1">
    <citation type="submission" date="2019-07" db="EMBL/GenBank/DDBJ databases">
        <title>Diversity of Bacteria from Kongsfjorden, Arctic.</title>
        <authorList>
            <person name="Yu Y."/>
        </authorList>
    </citation>
    <scope>NUCLEOTIDE SEQUENCE [LARGE SCALE GENOMIC DNA]</scope>
    <source>
        <strain evidence="2 3">SM1928</strain>
    </source>
</reference>
<evidence type="ECO:0000313" key="2">
    <source>
        <dbReference type="EMBL" id="TVU60945.1"/>
    </source>
</evidence>